<protein>
    <submittedName>
        <fullName evidence="1">Uncharacterized protein</fullName>
    </submittedName>
</protein>
<name>A0ACC2ICW8_9PLEO</name>
<gene>
    <name evidence="1" type="ORF">OPT61_g4730</name>
</gene>
<sequence length="85" mass="9727">MVDTSNLFKVCSGPFRYPEHNHNSTLIHDGSSGNVPENTQRSIHADDAQLLPTEQTVQHERELVRDHRRRIGLALRSKDRWGVVV</sequence>
<proteinExistence type="predicted"/>
<evidence type="ECO:0000313" key="2">
    <source>
        <dbReference type="Proteomes" id="UP001153331"/>
    </source>
</evidence>
<evidence type="ECO:0000313" key="1">
    <source>
        <dbReference type="EMBL" id="KAJ8113058.1"/>
    </source>
</evidence>
<dbReference type="EMBL" id="JAPHNI010000278">
    <property type="protein sequence ID" value="KAJ8113058.1"/>
    <property type="molecule type" value="Genomic_DNA"/>
</dbReference>
<reference evidence="1" key="1">
    <citation type="submission" date="2022-11" db="EMBL/GenBank/DDBJ databases">
        <title>Genome Sequence of Boeremia exigua.</title>
        <authorList>
            <person name="Buettner E."/>
        </authorList>
    </citation>
    <scope>NUCLEOTIDE SEQUENCE</scope>
    <source>
        <strain evidence="1">CU02</strain>
    </source>
</reference>
<dbReference type="Proteomes" id="UP001153331">
    <property type="component" value="Unassembled WGS sequence"/>
</dbReference>
<accession>A0ACC2ICW8</accession>
<organism evidence="1 2">
    <name type="scientific">Boeremia exigua</name>
    <dbReference type="NCBI Taxonomy" id="749465"/>
    <lineage>
        <taxon>Eukaryota</taxon>
        <taxon>Fungi</taxon>
        <taxon>Dikarya</taxon>
        <taxon>Ascomycota</taxon>
        <taxon>Pezizomycotina</taxon>
        <taxon>Dothideomycetes</taxon>
        <taxon>Pleosporomycetidae</taxon>
        <taxon>Pleosporales</taxon>
        <taxon>Pleosporineae</taxon>
        <taxon>Didymellaceae</taxon>
        <taxon>Boeremia</taxon>
    </lineage>
</organism>
<comment type="caution">
    <text evidence="1">The sequence shown here is derived from an EMBL/GenBank/DDBJ whole genome shotgun (WGS) entry which is preliminary data.</text>
</comment>
<keyword evidence="2" id="KW-1185">Reference proteome</keyword>